<dbReference type="STRING" id="388280.SAMN04488057_102140"/>
<dbReference type="Proteomes" id="UP000184513">
    <property type="component" value="Unassembled WGS sequence"/>
</dbReference>
<protein>
    <submittedName>
        <fullName evidence="1">Uncharacterized protein</fullName>
    </submittedName>
</protein>
<dbReference type="EMBL" id="FRCY01000002">
    <property type="protein sequence ID" value="SHM55862.1"/>
    <property type="molecule type" value="Genomic_DNA"/>
</dbReference>
<evidence type="ECO:0000313" key="2">
    <source>
        <dbReference type="Proteomes" id="UP000184513"/>
    </source>
</evidence>
<accession>A0A1M7JS44</accession>
<sequence>MKRRTLYFLIPTMFLLQFLFDQSLPTLERKLDRLYQKGSVEFLIKVLMELKNTKK</sequence>
<gene>
    <name evidence="1" type="ORF">SAMN04488057_102140</name>
</gene>
<organism evidence="1 2">
    <name type="scientific">Cyclobacterium lianum</name>
    <dbReference type="NCBI Taxonomy" id="388280"/>
    <lineage>
        <taxon>Bacteria</taxon>
        <taxon>Pseudomonadati</taxon>
        <taxon>Bacteroidota</taxon>
        <taxon>Cytophagia</taxon>
        <taxon>Cytophagales</taxon>
        <taxon>Cyclobacteriaceae</taxon>
        <taxon>Cyclobacterium</taxon>
    </lineage>
</organism>
<keyword evidence="2" id="KW-1185">Reference proteome</keyword>
<dbReference type="AlphaFoldDB" id="A0A1M7JS44"/>
<evidence type="ECO:0000313" key="1">
    <source>
        <dbReference type="EMBL" id="SHM55862.1"/>
    </source>
</evidence>
<proteinExistence type="predicted"/>
<name>A0A1M7JS44_9BACT</name>
<reference evidence="1 2" key="1">
    <citation type="submission" date="2016-11" db="EMBL/GenBank/DDBJ databases">
        <authorList>
            <person name="Jaros S."/>
            <person name="Januszkiewicz K."/>
            <person name="Wedrychowicz H."/>
        </authorList>
    </citation>
    <scope>NUCLEOTIDE SEQUENCE [LARGE SCALE GENOMIC DNA]</scope>
    <source>
        <strain evidence="1 2">CGMCC 1.6102</strain>
    </source>
</reference>